<protein>
    <submittedName>
        <fullName evidence="2">Ribulose bisphosphate carboxylase</fullName>
    </submittedName>
</protein>
<keyword evidence="1" id="KW-0472">Membrane</keyword>
<comment type="caution">
    <text evidence="2">The sequence shown here is derived from an EMBL/GenBank/DDBJ whole genome shotgun (WGS) entry which is preliminary data.</text>
</comment>
<organism evidence="2 3">
    <name type="scientific">Symbiodinium microadriaticum</name>
    <name type="common">Dinoflagellate</name>
    <name type="synonym">Zooxanthella microadriatica</name>
    <dbReference type="NCBI Taxonomy" id="2951"/>
    <lineage>
        <taxon>Eukaryota</taxon>
        <taxon>Sar</taxon>
        <taxon>Alveolata</taxon>
        <taxon>Dinophyceae</taxon>
        <taxon>Suessiales</taxon>
        <taxon>Symbiodiniaceae</taxon>
        <taxon>Symbiodinium</taxon>
    </lineage>
</organism>
<sequence length="1631" mass="177272">MGYKLAVDSSKKATKLPLLRVCGTVQQNPHMRATTMTPPRRQSRDPLRTKLSLWECGGPCGILGLLLLLCDRLCRSDAQRDVAILVAAIAAFIVGTKAGFFKRHCALRGQGTSVGAHQRGKSRVGSSATIVVAASEKMFTLGTWGPGSRRVGWRTEVVDVDGPGRKYLWIARRLSRRYGDEDAMGDEISGTNGPAGPSLPNFADELLSMKKVLPKGASAGCLLEPADRAECPFQAGSRRTARMKEQTLVQAMQDLGPKKLRSLLGPLLRDLLQQEHASGDQGVDRANGAEGVVGMGGRAGPVLALPIGRMTPTGHLKKMKVRAMIGGVPPALHRELMGSQRCRGHHWLGLVAEYGCGANQGLDLRRDEEMHIMMMISRPRLLLLVVENAKVAAELWVVAGEWADADGAADTTLPVPGAALGKVQHRKFHMVTAAAILRRHVGVPALDGKEAAGDATTIPATDGNDAVLYATVVSDQDEPGATAEVAPNHLESETQLDWSSEWATQIHFVEEVEGPHELAKAMEELNQDERAFVVFTSSSDEFKEAVAICEGERKPMATVLMPKGAEENDTRQWAQATAPFAIAAWGTRRTLPFAIGDNKTIKGLMRIASRDAVLSLLRASGAKHPCKLQRWFVESLAPPPPDLQEQGDRWDSYATRVRRMAKVPIHVSYDDIILQERGFEDVEMIITKEARRRTSPKSVKLHQERTWMKLLIPSAKRVISATPELAPAPLAPWFPAKGTRVANEGRGDCLLLSVAQSLTVLEKKPRHAKQLRAVMSSHMERRKAGSEISRSEEYDDHAVTLYLDERIEHYEFLTKDVQSDGASRASASVTGLLVPRATASADRRFREPTMKDSLALEDVMLLSSHSHQPCANGDVQSASKAHKIQPFVHPHDAAPKIMELWACETCAKTWNFRRRSCITDVPVSSGVDTVLLAGTGCCINDWKARVRDLSLASKWVKSGPGFLAITPSEQGDAIKAEWLRRWPERSPAAVAAGVSAADVFAEGLASRTFEFPGPPPWTVVDIRAQIRSSAAGLDGLSFQHYRDVPDVHLERLAALYSELDAGMQFPQAWHAARLVCIPKESRHARPLTVMQVAYCLWAARSASLLGHWASAWLSPELIGGRGGAPPAVHSANAYHEQTQLWRETPKNALIRSVLGVFDVSPKASLMKLGVFGSKRAFGLSGEVALASKWVKQGPSKPLYLMQAQSAKHEVRTLAVRKSAAGLDGSLSFHQFGSLADEHLHRLAMFTAFDQTPAICCHILSPVAVGYDLGIFYTKGVGLLVANGGDDGAVYSCAFPFWAAICPEIQLDSRRPPLSPKVLGMAIEVVKGPVAVDGKIPPALRDSWGWELIGKATRAEDFSHRKPAWLRPMLAVAGRMMSMFATRKEAAERYSAASLQDGSSDICSVALRKAAGTLETDVAFFDALRRRGADLVRGLGLASKMGDNCVSAAGAFGEALAARAPRPAKCTASDIRAQIRRSAASLDGLTCQFYGGLLDVQLERLAAWYSELDDWMLGCSFLGLGTMHDWSAFPRMMETLDLSQSCKLRIAGGGAPPAVDSGNEVAALFGVAYIEVILVLVCYPSLRYADLSLDEATLIKRLGLDQNDKHVLISYIMKPKALYDYLATAAHFAAES</sequence>
<dbReference type="GO" id="GO:0016984">
    <property type="term" value="F:ribulose-bisphosphate carboxylase activity"/>
    <property type="evidence" value="ECO:0007669"/>
    <property type="project" value="InterPro"/>
</dbReference>
<evidence type="ECO:0000256" key="1">
    <source>
        <dbReference type="SAM" id="Phobius"/>
    </source>
</evidence>
<dbReference type="EMBL" id="LSRX01000425">
    <property type="protein sequence ID" value="OLP97658.1"/>
    <property type="molecule type" value="Genomic_DNA"/>
</dbReference>
<feature type="transmembrane region" description="Helical" evidence="1">
    <location>
        <begin position="51"/>
        <end position="70"/>
    </location>
</feature>
<gene>
    <name evidence="2" type="primary">rbcL</name>
    <name evidence="2" type="ORF">AK812_SmicGene19955</name>
</gene>
<keyword evidence="3" id="KW-1185">Reference proteome</keyword>
<proteinExistence type="predicted"/>
<dbReference type="Gene3D" id="3.30.70.150">
    <property type="entry name" value="RuBisCO large subunit, N-terminal domain"/>
    <property type="match status" value="1"/>
</dbReference>
<accession>A0A1Q9DR85</accession>
<dbReference type="InterPro" id="IPR036422">
    <property type="entry name" value="RuBisCO_lsu_N_sf"/>
</dbReference>
<evidence type="ECO:0000313" key="3">
    <source>
        <dbReference type="Proteomes" id="UP000186817"/>
    </source>
</evidence>
<feature type="transmembrane region" description="Helical" evidence="1">
    <location>
        <begin position="82"/>
        <end position="101"/>
    </location>
</feature>
<keyword evidence="1" id="KW-1133">Transmembrane helix</keyword>
<evidence type="ECO:0000313" key="2">
    <source>
        <dbReference type="EMBL" id="OLP97658.1"/>
    </source>
</evidence>
<reference evidence="2 3" key="1">
    <citation type="submission" date="2016-02" db="EMBL/GenBank/DDBJ databases">
        <title>Genome analysis of coral dinoflagellate symbionts highlights evolutionary adaptations to a symbiotic lifestyle.</title>
        <authorList>
            <person name="Aranda M."/>
            <person name="Li Y."/>
            <person name="Liew Y.J."/>
            <person name="Baumgarten S."/>
            <person name="Simakov O."/>
            <person name="Wilson M."/>
            <person name="Piel J."/>
            <person name="Ashoor H."/>
            <person name="Bougouffa S."/>
            <person name="Bajic V.B."/>
            <person name="Ryu T."/>
            <person name="Ravasi T."/>
            <person name="Bayer T."/>
            <person name="Micklem G."/>
            <person name="Kim H."/>
            <person name="Bhak J."/>
            <person name="Lajeunesse T.C."/>
            <person name="Voolstra C.R."/>
        </authorList>
    </citation>
    <scope>NUCLEOTIDE SEQUENCE [LARGE SCALE GENOMIC DNA]</scope>
    <source>
        <strain evidence="2 3">CCMP2467</strain>
    </source>
</reference>
<keyword evidence="1" id="KW-0812">Transmembrane</keyword>
<dbReference type="Proteomes" id="UP000186817">
    <property type="component" value="Unassembled WGS sequence"/>
</dbReference>
<dbReference type="OrthoDB" id="429927at2759"/>
<dbReference type="GO" id="GO:0015977">
    <property type="term" value="P:carbon fixation"/>
    <property type="evidence" value="ECO:0007669"/>
    <property type="project" value="InterPro"/>
</dbReference>
<name>A0A1Q9DR85_SYMMI</name>